<feature type="region of interest" description="Disordered" evidence="1">
    <location>
        <begin position="356"/>
        <end position="409"/>
    </location>
</feature>
<dbReference type="RefSeq" id="WP_158039387.1">
    <property type="nucleotide sequence ID" value="NZ_JACCFV010000001.1"/>
</dbReference>
<evidence type="ECO:0000256" key="2">
    <source>
        <dbReference type="SAM" id="Phobius"/>
    </source>
</evidence>
<feature type="region of interest" description="Disordered" evidence="1">
    <location>
        <begin position="451"/>
        <end position="470"/>
    </location>
</feature>
<accession>A0A7J5C046</accession>
<comment type="caution">
    <text evidence="3">The sequence shown here is derived from an EMBL/GenBank/DDBJ whole genome shotgun (WGS) entry which is preliminary data.</text>
</comment>
<keyword evidence="2" id="KW-0812">Transmembrane</keyword>
<feature type="compositionally biased region" description="Basic and acidic residues" evidence="1">
    <location>
        <begin position="602"/>
        <end position="616"/>
    </location>
</feature>
<gene>
    <name evidence="3" type="ORF">F8O01_02865</name>
</gene>
<dbReference type="AlphaFoldDB" id="A0A7J5C046"/>
<evidence type="ECO:0000256" key="1">
    <source>
        <dbReference type="SAM" id="MobiDB-lite"/>
    </source>
</evidence>
<organism evidence="3 4">
    <name type="scientific">Pseudoclavibacter chungangensis</name>
    <dbReference type="NCBI Taxonomy" id="587635"/>
    <lineage>
        <taxon>Bacteria</taxon>
        <taxon>Bacillati</taxon>
        <taxon>Actinomycetota</taxon>
        <taxon>Actinomycetes</taxon>
        <taxon>Micrococcales</taxon>
        <taxon>Microbacteriaceae</taxon>
        <taxon>Pseudoclavibacter</taxon>
    </lineage>
</organism>
<dbReference type="Proteomes" id="UP000467240">
    <property type="component" value="Unassembled WGS sequence"/>
</dbReference>
<proteinExistence type="predicted"/>
<name>A0A7J5C046_9MICO</name>
<keyword evidence="2" id="KW-0472">Membrane</keyword>
<evidence type="ECO:0000313" key="3">
    <source>
        <dbReference type="EMBL" id="KAB1660287.1"/>
    </source>
</evidence>
<keyword evidence="4" id="KW-1185">Reference proteome</keyword>
<sequence>MLESGDPGLVLLIVAAVAVITTLLVGYGVIAYLSRRTRDANFWQESSPVSTIERRQARTTLDRLRAACDEAGIAAPRPTVLSLTDTMATVFLDRPAETAPEPWAVSPDGLTWQALLDELDVRAFAAPEHRLPDAVVALGRTSIATVFVDLAACPGVVNVVGNRQLARKLVRRWIGELTQPTWRVDFTAGVIEDASLLTGRSMRWNRSIRPDAGRDFRGGYLAVGTANDADVVEAMVLSSRHDDQRGAAGVVIGSMRQAAWRIHVGPYGVLTSSVLPTTDMRDPFIPFIAKQKNRLAGSVPWRAGAGRVDVVPSSLGHGAVQVAADPDGGDAFAAPDAAIAHESESPVDIAIEAEPEPAVASTSVPETVRADAPTEAGASAVTDGPAATDGPVAGATTETTEAAPATVSAELPVSADVTVSADEPVSADVPVSADEPVPGAADVPVAADGREATSWPATPNAIEPESVLPNAMQVEHDPVSATEPAEEEDVETGTGASPEPIPAADMETQLPAPSDDGAVNEPGHGQVSPASPGTPAPAPAVNGLPGGDRPDAANRVAPASADRAGTTPLGGTVWPWGQAASPWPGATPVDERTTPTRPVSVIDRRVPTADDRTEVDRTEDEST</sequence>
<keyword evidence="2" id="KW-1133">Transmembrane helix</keyword>
<feature type="transmembrane region" description="Helical" evidence="2">
    <location>
        <begin position="12"/>
        <end position="33"/>
    </location>
</feature>
<dbReference type="EMBL" id="WBJZ01000003">
    <property type="protein sequence ID" value="KAB1660287.1"/>
    <property type="molecule type" value="Genomic_DNA"/>
</dbReference>
<dbReference type="OrthoDB" id="8444614at2"/>
<feature type="compositionally biased region" description="Low complexity" evidence="1">
    <location>
        <begin position="390"/>
        <end position="407"/>
    </location>
</feature>
<feature type="region of interest" description="Disordered" evidence="1">
    <location>
        <begin position="475"/>
        <end position="623"/>
    </location>
</feature>
<reference evidence="3 4" key="1">
    <citation type="submission" date="2019-09" db="EMBL/GenBank/DDBJ databases">
        <title>Phylogeny of genus Pseudoclavibacter and closely related genus.</title>
        <authorList>
            <person name="Li Y."/>
        </authorList>
    </citation>
    <scope>NUCLEOTIDE SEQUENCE [LARGE SCALE GENOMIC DNA]</scope>
    <source>
        <strain evidence="3 4">DSM 23821</strain>
    </source>
</reference>
<evidence type="ECO:0000313" key="4">
    <source>
        <dbReference type="Proteomes" id="UP000467240"/>
    </source>
</evidence>
<protein>
    <submittedName>
        <fullName evidence="3">Uncharacterized protein</fullName>
    </submittedName>
</protein>